<dbReference type="SMART" id="SM00028">
    <property type="entry name" value="TPR"/>
    <property type="match status" value="6"/>
</dbReference>
<dbReference type="InterPro" id="IPR019734">
    <property type="entry name" value="TPR_rpt"/>
</dbReference>
<dbReference type="RefSeq" id="WP_076952437.1">
    <property type="nucleotide sequence ID" value="NZ_MNPW01000007.1"/>
</dbReference>
<comment type="caution">
    <text evidence="3">The sequence shown here is derived from an EMBL/GenBank/DDBJ whole genome shotgun (WGS) entry which is preliminary data.</text>
</comment>
<evidence type="ECO:0000313" key="3">
    <source>
        <dbReference type="EMBL" id="ONH53195.1"/>
    </source>
</evidence>
<dbReference type="Pfam" id="PF14559">
    <property type="entry name" value="TPR_19"/>
    <property type="match status" value="2"/>
</dbReference>
<dbReference type="Proteomes" id="UP000189295">
    <property type="component" value="Unassembled WGS sequence"/>
</dbReference>
<dbReference type="SUPFAM" id="SSF48452">
    <property type="entry name" value="TPR-like"/>
    <property type="match status" value="1"/>
</dbReference>
<keyword evidence="2" id="KW-0472">Membrane</keyword>
<proteinExistence type="predicted"/>
<dbReference type="PANTHER" id="PTHR12558">
    <property type="entry name" value="CELL DIVISION CYCLE 16,23,27"/>
    <property type="match status" value="1"/>
</dbReference>
<dbReference type="InterPro" id="IPR011990">
    <property type="entry name" value="TPR-like_helical_dom_sf"/>
</dbReference>
<reference evidence="3 4" key="1">
    <citation type="submission" date="2016-10" db="EMBL/GenBank/DDBJ databases">
        <title>Pseudomonas lactis sp. nov. and Pseudomonas paralactis sp. nov., isolated from bovine raw milk.</title>
        <authorList>
            <person name="Von Neubeck M."/>
            <person name="Huptas C."/>
            <person name="Glueck C."/>
            <person name="Krewinkel M."/>
            <person name="Stoeckel M."/>
            <person name="Stressler T."/>
            <person name="Fischer L."/>
            <person name="Hinrichs J."/>
            <person name="Scherer S."/>
            <person name="Wenning M."/>
        </authorList>
    </citation>
    <scope>NUCLEOTIDE SEQUENCE [LARGE SCALE GENOMIC DNA]</scope>
    <source>
        <strain evidence="3 4">DSM 17516</strain>
    </source>
</reference>
<gene>
    <name evidence="3" type="ORF">BLL36_16050</name>
</gene>
<feature type="transmembrane region" description="Helical" evidence="2">
    <location>
        <begin position="239"/>
        <end position="260"/>
    </location>
</feature>
<dbReference type="OrthoDB" id="6194228at2"/>
<evidence type="ECO:0000256" key="2">
    <source>
        <dbReference type="SAM" id="Phobius"/>
    </source>
</evidence>
<accession>A0A1V2K763</accession>
<evidence type="ECO:0000313" key="4">
    <source>
        <dbReference type="Proteomes" id="UP000189295"/>
    </source>
</evidence>
<keyword evidence="2" id="KW-1133">Transmembrane helix</keyword>
<evidence type="ECO:0000256" key="1">
    <source>
        <dbReference type="PROSITE-ProRule" id="PRU00339"/>
    </source>
</evidence>
<dbReference type="PROSITE" id="PS50005">
    <property type="entry name" value="TPR"/>
    <property type="match status" value="2"/>
</dbReference>
<dbReference type="EMBL" id="MNPW01000007">
    <property type="protein sequence ID" value="ONH53195.1"/>
    <property type="molecule type" value="Genomic_DNA"/>
</dbReference>
<keyword evidence="2" id="KW-0812">Transmembrane</keyword>
<protein>
    <submittedName>
        <fullName evidence="3">Uncharacterized protein</fullName>
    </submittedName>
</protein>
<dbReference type="PANTHER" id="PTHR12558:SF13">
    <property type="entry name" value="CELL DIVISION CYCLE PROTEIN 27 HOMOLOG"/>
    <property type="match status" value="1"/>
</dbReference>
<keyword evidence="1" id="KW-0802">TPR repeat</keyword>
<feature type="repeat" description="TPR" evidence="1">
    <location>
        <begin position="139"/>
        <end position="172"/>
    </location>
</feature>
<feature type="transmembrane region" description="Helical" evidence="2">
    <location>
        <begin position="272"/>
        <end position="290"/>
    </location>
</feature>
<feature type="repeat" description="TPR" evidence="1">
    <location>
        <begin position="105"/>
        <end position="138"/>
    </location>
</feature>
<name>A0A1V2K763_PSECE</name>
<dbReference type="AlphaFoldDB" id="A0A1V2K763"/>
<organism evidence="3 4">
    <name type="scientific">Pseudomonas cedrina subsp. cedrina</name>
    <dbReference type="NCBI Taxonomy" id="76762"/>
    <lineage>
        <taxon>Bacteria</taxon>
        <taxon>Pseudomonadati</taxon>
        <taxon>Pseudomonadota</taxon>
        <taxon>Gammaproteobacteria</taxon>
        <taxon>Pseudomonadales</taxon>
        <taxon>Pseudomonadaceae</taxon>
        <taxon>Pseudomonas</taxon>
    </lineage>
</organism>
<dbReference type="Gene3D" id="1.25.40.10">
    <property type="entry name" value="Tetratricopeptide repeat domain"/>
    <property type="match status" value="1"/>
</dbReference>
<sequence>MNTDYLLQLAYQRLQADHNDGAIDALRQLLANDPDSAEAHALLAICLMNMRRVHAAKREVQLALALDAQLPLAHYAAAQVAIALRKFKLAQEHVTQLLDMEPLNPVNYRCLADLYQLTGRLAQSREPLEKALELGPDDPANLVAMAQFHRASSHWDQAYQFARQALQADPSNAAAVVVLGHLLLRKGDINGARDHAIWALQENATNVEALHLLTAVKARSNVFLGTWWRFNSWMNERSATHAVILLLCMFVVYRVAVITLTDQGYPQVAEMVNWLWLAFAAYTFAAPQIFRRLLDKELVQVKLSKDF</sequence>